<comment type="function">
    <text evidence="4">Converts 2-succinyl-6-hydroxy-2,4-cyclohexadiene-1-carboxylate (SHCHC) to 2-succinylbenzoate (OSB).</text>
</comment>
<dbReference type="Proteomes" id="UP000824220">
    <property type="component" value="Unassembled WGS sequence"/>
</dbReference>
<evidence type="ECO:0000259" key="5">
    <source>
        <dbReference type="SMART" id="SM00922"/>
    </source>
</evidence>
<dbReference type="PANTHER" id="PTHR48073:SF2">
    <property type="entry name" value="O-SUCCINYLBENZOATE SYNTHASE"/>
    <property type="match status" value="1"/>
</dbReference>
<accession>A0A9D2H683</accession>
<comment type="caution">
    <text evidence="6">The sequence shown here is derived from an EMBL/GenBank/DDBJ whole genome shotgun (WGS) entry which is preliminary data.</text>
</comment>
<dbReference type="InterPro" id="IPR010196">
    <property type="entry name" value="OSB_synthase_MenC1"/>
</dbReference>
<dbReference type="AlphaFoldDB" id="A0A9D2H683"/>
<keyword evidence="4" id="KW-0474">Menaquinone biosynthesis</keyword>
<organism evidence="6 7">
    <name type="scientific">Candidatus Microbacterium stercoravium</name>
    <dbReference type="NCBI Taxonomy" id="2838697"/>
    <lineage>
        <taxon>Bacteria</taxon>
        <taxon>Bacillati</taxon>
        <taxon>Actinomycetota</taxon>
        <taxon>Actinomycetes</taxon>
        <taxon>Micrococcales</taxon>
        <taxon>Microbacteriaceae</taxon>
        <taxon>Microbacterium</taxon>
    </lineage>
</organism>
<sequence length="328" mass="34874">MSPAPLPPLAEILSSLRVVSLPLATRFRGVDHREAALFEGPEGWGEFSPFLEYAPVEASTWLTAAIDFAYEPQPTPHRARIGVNATVPAVAASDVAGVLARYGACRTAKVKVAEAGQTLDDDIARVAAVREQMGPEGRIRVDANAGWNIDEAERALHALAEFDLEYAEQPCASVAELAELRDRLRKWDLPIAADESVRKAEDPLAVARAGAADIVIIKAQPLGGARRALDIVEQAGLAAVVSSAIDTSVGLAQGALLAAALPALDHDCGLGTAALLTADVTRDPLLPQDGTISAARVVPDEDLLVRHAADPQREEWWRRRIGACYALL</sequence>
<evidence type="ECO:0000256" key="2">
    <source>
        <dbReference type="ARBA" id="ARBA00022842"/>
    </source>
</evidence>
<feature type="active site" description="Proton acceptor" evidence="4">
    <location>
        <position position="218"/>
    </location>
</feature>
<dbReference type="InterPro" id="IPR036849">
    <property type="entry name" value="Enolase-like_C_sf"/>
</dbReference>
<dbReference type="NCBIfam" id="NF002782">
    <property type="entry name" value="PRK02901.1"/>
    <property type="match status" value="1"/>
</dbReference>
<dbReference type="PANTHER" id="PTHR48073">
    <property type="entry name" value="O-SUCCINYLBENZOATE SYNTHASE-RELATED"/>
    <property type="match status" value="1"/>
</dbReference>
<comment type="catalytic activity">
    <reaction evidence="4">
        <text>(1R,6R)-6-hydroxy-2-succinyl-cyclohexa-2,4-diene-1-carboxylate = 2-succinylbenzoate + H2O</text>
        <dbReference type="Rhea" id="RHEA:10196"/>
        <dbReference type="ChEBI" id="CHEBI:15377"/>
        <dbReference type="ChEBI" id="CHEBI:18325"/>
        <dbReference type="ChEBI" id="CHEBI:58689"/>
        <dbReference type="EC" id="4.2.1.113"/>
    </reaction>
</comment>
<evidence type="ECO:0000256" key="1">
    <source>
        <dbReference type="ARBA" id="ARBA00022723"/>
    </source>
</evidence>
<comment type="pathway">
    <text evidence="4">Quinol/quinone metabolism; menaquinone biosynthesis.</text>
</comment>
<proteinExistence type="inferred from homology"/>
<dbReference type="SMART" id="SM00922">
    <property type="entry name" value="MR_MLE"/>
    <property type="match status" value="1"/>
</dbReference>
<comment type="cofactor">
    <cofactor evidence="4">
        <name>a divalent metal cation</name>
        <dbReference type="ChEBI" id="CHEBI:60240"/>
    </cofactor>
</comment>
<dbReference type="Pfam" id="PF13378">
    <property type="entry name" value="MR_MLE_C"/>
    <property type="match status" value="1"/>
</dbReference>
<dbReference type="GO" id="GO:0000287">
    <property type="term" value="F:magnesium ion binding"/>
    <property type="evidence" value="ECO:0007669"/>
    <property type="project" value="UniProtKB-UniRule"/>
</dbReference>
<dbReference type="SFLD" id="SFLDF00009">
    <property type="entry name" value="o-succinylbenzoate_synthase"/>
    <property type="match status" value="1"/>
</dbReference>
<dbReference type="SFLD" id="SFLDS00001">
    <property type="entry name" value="Enolase"/>
    <property type="match status" value="1"/>
</dbReference>
<feature type="binding site" evidence="4">
    <location>
        <position position="168"/>
    </location>
    <ligand>
        <name>Mg(2+)</name>
        <dbReference type="ChEBI" id="CHEBI:18420"/>
    </ligand>
</feature>
<evidence type="ECO:0000313" key="7">
    <source>
        <dbReference type="Proteomes" id="UP000824220"/>
    </source>
</evidence>
<dbReference type="Gene3D" id="3.20.20.120">
    <property type="entry name" value="Enolase-like C-terminal domain"/>
    <property type="match status" value="1"/>
</dbReference>
<dbReference type="EC" id="4.2.1.113" evidence="4"/>
<feature type="active site" description="Proton donor" evidence="4">
    <location>
        <position position="111"/>
    </location>
</feature>
<evidence type="ECO:0000313" key="6">
    <source>
        <dbReference type="EMBL" id="HJA05318.1"/>
    </source>
</evidence>
<dbReference type="InterPro" id="IPR013342">
    <property type="entry name" value="Mandelate_racemase_C"/>
</dbReference>
<dbReference type="Pfam" id="PF18374">
    <property type="entry name" value="Enolase_like_N"/>
    <property type="match status" value="1"/>
</dbReference>
<evidence type="ECO:0000256" key="4">
    <source>
        <dbReference type="HAMAP-Rule" id="MF_00470"/>
    </source>
</evidence>
<keyword evidence="2 4" id="KW-0460">Magnesium</keyword>
<gene>
    <name evidence="4" type="primary">menC</name>
    <name evidence="6" type="ORF">H9800_10720</name>
</gene>
<reference evidence="6" key="1">
    <citation type="journal article" date="2021" name="PeerJ">
        <title>Extensive microbial diversity within the chicken gut microbiome revealed by metagenomics and culture.</title>
        <authorList>
            <person name="Gilroy R."/>
            <person name="Ravi A."/>
            <person name="Getino M."/>
            <person name="Pursley I."/>
            <person name="Horton D.L."/>
            <person name="Alikhan N.F."/>
            <person name="Baker D."/>
            <person name="Gharbi K."/>
            <person name="Hall N."/>
            <person name="Watson M."/>
            <person name="Adriaenssens E.M."/>
            <person name="Foster-Nyarko E."/>
            <person name="Jarju S."/>
            <person name="Secka A."/>
            <person name="Antonio M."/>
            <person name="Oren A."/>
            <person name="Chaudhuri R.R."/>
            <person name="La Ragione R."/>
            <person name="Hildebrand F."/>
            <person name="Pallen M.J."/>
        </authorList>
    </citation>
    <scope>NUCLEOTIDE SEQUENCE</scope>
    <source>
        <strain evidence="6">ChiHjej8B7-3636</strain>
    </source>
</reference>
<feature type="binding site" evidence="4">
    <location>
        <position position="142"/>
    </location>
    <ligand>
        <name>Mg(2+)</name>
        <dbReference type="ChEBI" id="CHEBI:18420"/>
    </ligand>
</feature>
<feature type="domain" description="Mandelate racemase/muconate lactonizing enzyme C-terminal" evidence="5">
    <location>
        <begin position="88"/>
        <end position="187"/>
    </location>
</feature>
<keyword evidence="1 4" id="KW-0479">Metal-binding</keyword>
<dbReference type="CDD" id="cd03320">
    <property type="entry name" value="OSBS"/>
    <property type="match status" value="1"/>
</dbReference>
<keyword evidence="3 4" id="KW-0456">Lyase</keyword>
<dbReference type="GO" id="GO:0043748">
    <property type="term" value="F:O-succinylbenzoate synthase activity"/>
    <property type="evidence" value="ECO:0007669"/>
    <property type="project" value="UniProtKB-EC"/>
</dbReference>
<reference evidence="6" key="2">
    <citation type="submission" date="2021-04" db="EMBL/GenBank/DDBJ databases">
        <authorList>
            <person name="Gilroy R."/>
        </authorList>
    </citation>
    <scope>NUCLEOTIDE SEQUENCE</scope>
    <source>
        <strain evidence="6">ChiHjej8B7-3636</strain>
    </source>
</reference>
<dbReference type="SFLD" id="SFLDG00180">
    <property type="entry name" value="muconate_cycloisomerase"/>
    <property type="match status" value="1"/>
</dbReference>
<dbReference type="InterPro" id="IPR029065">
    <property type="entry name" value="Enolase_C-like"/>
</dbReference>
<comment type="similarity">
    <text evidence="4">Belongs to the mandelate racemase/muconate lactonizing enzyme family. MenC type 1 subfamily.</text>
</comment>
<dbReference type="GO" id="GO:0009234">
    <property type="term" value="P:menaquinone biosynthetic process"/>
    <property type="evidence" value="ECO:0007669"/>
    <property type="project" value="UniProtKB-UniRule"/>
</dbReference>
<dbReference type="EMBL" id="DXAM01000143">
    <property type="protein sequence ID" value="HJA05318.1"/>
    <property type="molecule type" value="Genomic_DNA"/>
</dbReference>
<feature type="binding site" evidence="4">
    <location>
        <position position="194"/>
    </location>
    <ligand>
        <name>Mg(2+)</name>
        <dbReference type="ChEBI" id="CHEBI:18420"/>
    </ligand>
</feature>
<comment type="pathway">
    <text evidence="4">Quinol/quinone metabolism; 1,4-dihydroxy-2-naphthoate biosynthesis; 1,4-dihydroxy-2-naphthoate from chorismate: step 4/7.</text>
</comment>
<protein>
    <recommendedName>
        <fullName evidence="4">o-succinylbenzoate synthase</fullName>
        <shortName evidence="4">OSB synthase</shortName>
        <shortName evidence="4">OSBS</shortName>
        <ecNumber evidence="4">4.2.1.113</ecNumber>
    </recommendedName>
    <alternativeName>
        <fullName evidence="4">4-(2'-carboxyphenyl)-4-oxybutyric acid synthase</fullName>
    </alternativeName>
    <alternativeName>
        <fullName evidence="4">o-succinylbenzoic acid synthase</fullName>
    </alternativeName>
</protein>
<name>A0A9D2H683_9MICO</name>
<dbReference type="HAMAP" id="MF_00470">
    <property type="entry name" value="MenC_1"/>
    <property type="match status" value="1"/>
</dbReference>
<dbReference type="SUPFAM" id="SSF51604">
    <property type="entry name" value="Enolase C-terminal domain-like"/>
    <property type="match status" value="1"/>
</dbReference>
<evidence type="ECO:0000256" key="3">
    <source>
        <dbReference type="ARBA" id="ARBA00023239"/>
    </source>
</evidence>